<evidence type="ECO:0000313" key="4">
    <source>
        <dbReference type="Proteomes" id="UP001472677"/>
    </source>
</evidence>
<reference evidence="3 4" key="1">
    <citation type="journal article" date="2024" name="G3 (Bethesda)">
        <title>Genome assembly of Hibiscus sabdariffa L. provides insights into metabolisms of medicinal natural products.</title>
        <authorList>
            <person name="Kim T."/>
        </authorList>
    </citation>
    <scope>NUCLEOTIDE SEQUENCE [LARGE SCALE GENOMIC DNA]</scope>
    <source>
        <strain evidence="3">TK-2024</strain>
        <tissue evidence="3">Old leaves</tissue>
    </source>
</reference>
<evidence type="ECO:0000256" key="1">
    <source>
        <dbReference type="SAM" id="MobiDB-lite"/>
    </source>
</evidence>
<feature type="domain" description="S-locus receptor kinase C-terminal" evidence="2">
    <location>
        <begin position="172"/>
        <end position="217"/>
    </location>
</feature>
<sequence>MGDMCHSMTRVALPVVPGAAKVCRQQEQSVRTELVGQDGVQQHAGDLLDVSATRASENLSPVSVHGEFGTTQLEQVDQESSDNCGSIPTVAAENVPLERVTQEVTQHMNQVPQDDAQESMTDQESDRLVNENVPEDDTTQVEEVVSAQEGTCVDKVVAFADADWGGCHDDRSENASVPAPKQPAFVVRRCPSSKASSSSKPETFSQNELTVTLEHGR</sequence>
<protein>
    <recommendedName>
        <fullName evidence="2">S-locus receptor kinase C-terminal domain-containing protein</fullName>
    </recommendedName>
</protein>
<dbReference type="Pfam" id="PF11883">
    <property type="entry name" value="DUF3403"/>
    <property type="match status" value="1"/>
</dbReference>
<keyword evidence="4" id="KW-1185">Reference proteome</keyword>
<evidence type="ECO:0000259" key="2">
    <source>
        <dbReference type="Pfam" id="PF11883"/>
    </source>
</evidence>
<dbReference type="EMBL" id="JBBPBM010000036">
    <property type="protein sequence ID" value="KAK8529646.1"/>
    <property type="molecule type" value="Genomic_DNA"/>
</dbReference>
<evidence type="ECO:0000313" key="3">
    <source>
        <dbReference type="EMBL" id="KAK8529646.1"/>
    </source>
</evidence>
<gene>
    <name evidence="3" type="ORF">V6N12_060423</name>
</gene>
<organism evidence="3 4">
    <name type="scientific">Hibiscus sabdariffa</name>
    <name type="common">roselle</name>
    <dbReference type="NCBI Taxonomy" id="183260"/>
    <lineage>
        <taxon>Eukaryota</taxon>
        <taxon>Viridiplantae</taxon>
        <taxon>Streptophyta</taxon>
        <taxon>Embryophyta</taxon>
        <taxon>Tracheophyta</taxon>
        <taxon>Spermatophyta</taxon>
        <taxon>Magnoliopsida</taxon>
        <taxon>eudicotyledons</taxon>
        <taxon>Gunneridae</taxon>
        <taxon>Pentapetalae</taxon>
        <taxon>rosids</taxon>
        <taxon>malvids</taxon>
        <taxon>Malvales</taxon>
        <taxon>Malvaceae</taxon>
        <taxon>Malvoideae</taxon>
        <taxon>Hibiscus</taxon>
    </lineage>
</organism>
<comment type="caution">
    <text evidence="3">The sequence shown here is derived from an EMBL/GenBank/DDBJ whole genome shotgun (WGS) entry which is preliminary data.</text>
</comment>
<accession>A0ABR2D4F0</accession>
<feature type="compositionally biased region" description="Polar residues" evidence="1">
    <location>
        <begin position="201"/>
        <end position="210"/>
    </location>
</feature>
<proteinExistence type="predicted"/>
<feature type="region of interest" description="Disordered" evidence="1">
    <location>
        <begin position="188"/>
        <end position="217"/>
    </location>
</feature>
<dbReference type="InterPro" id="IPR021820">
    <property type="entry name" value="S-locus_recpt_kinase_C"/>
</dbReference>
<name>A0ABR2D4F0_9ROSI</name>
<dbReference type="Proteomes" id="UP001472677">
    <property type="component" value="Unassembled WGS sequence"/>
</dbReference>